<evidence type="ECO:0000313" key="1">
    <source>
        <dbReference type="EMBL" id="KKU62402.1"/>
    </source>
</evidence>
<proteinExistence type="predicted"/>
<dbReference type="AlphaFoldDB" id="A0A0G1RZ78"/>
<sequence>MTGIKQLQNKISGLEARVKSLEDQLASRTNPNTAFMDQLYTKARELVIRHQKATPFATRR</sequence>
<organism evidence="1 2">
    <name type="scientific">Candidatus Amesbacteria bacterium GW2011_GWA1_47_16</name>
    <dbReference type="NCBI Taxonomy" id="1618353"/>
    <lineage>
        <taxon>Bacteria</taxon>
        <taxon>Candidatus Amesiibacteriota</taxon>
    </lineage>
</organism>
<evidence type="ECO:0000313" key="2">
    <source>
        <dbReference type="Proteomes" id="UP000034364"/>
    </source>
</evidence>
<dbReference type="EMBL" id="LCNV01000049">
    <property type="protein sequence ID" value="KKU62402.1"/>
    <property type="molecule type" value="Genomic_DNA"/>
</dbReference>
<gene>
    <name evidence="1" type="ORF">UX87_C0049G0003</name>
</gene>
<protein>
    <submittedName>
        <fullName evidence="1">Uncharacterized protein</fullName>
    </submittedName>
</protein>
<dbReference type="Proteomes" id="UP000034364">
    <property type="component" value="Unassembled WGS sequence"/>
</dbReference>
<reference evidence="1 2" key="1">
    <citation type="journal article" date="2015" name="Nature">
        <title>rRNA introns, odd ribosomes, and small enigmatic genomes across a large radiation of phyla.</title>
        <authorList>
            <person name="Brown C.T."/>
            <person name="Hug L.A."/>
            <person name="Thomas B.C."/>
            <person name="Sharon I."/>
            <person name="Castelle C.J."/>
            <person name="Singh A."/>
            <person name="Wilkins M.J."/>
            <person name="Williams K.H."/>
            <person name="Banfield J.F."/>
        </authorList>
    </citation>
    <scope>NUCLEOTIDE SEQUENCE [LARGE SCALE GENOMIC DNA]</scope>
</reference>
<dbReference type="SUPFAM" id="SSF161270">
    <property type="entry name" value="PspA lactotransferrin-binding region"/>
    <property type="match status" value="1"/>
</dbReference>
<name>A0A0G1RZ78_9BACT</name>
<comment type="caution">
    <text evidence="1">The sequence shown here is derived from an EMBL/GenBank/DDBJ whole genome shotgun (WGS) entry which is preliminary data.</text>
</comment>
<accession>A0A0G1RZ78</accession>